<dbReference type="GO" id="GO:0008285">
    <property type="term" value="P:negative regulation of cell population proliferation"/>
    <property type="evidence" value="ECO:0007669"/>
    <property type="project" value="InterPro"/>
</dbReference>
<dbReference type="GO" id="GO:0005929">
    <property type="term" value="C:cilium"/>
    <property type="evidence" value="ECO:0007669"/>
    <property type="project" value="TreeGrafter"/>
</dbReference>
<dbReference type="AlphaFoldDB" id="A0A6J3KAR5"/>
<dbReference type="PANTHER" id="PTHR46348">
    <property type="entry name" value="DELETED IN LUNG AND ESOPHAGEAL CANCER PROTEIN 1"/>
    <property type="match status" value="1"/>
</dbReference>
<evidence type="ECO:0000313" key="1">
    <source>
        <dbReference type="Proteomes" id="UP000504631"/>
    </source>
</evidence>
<dbReference type="GO" id="GO:0005737">
    <property type="term" value="C:cytoplasm"/>
    <property type="evidence" value="ECO:0007669"/>
    <property type="project" value="TreeGrafter"/>
</dbReference>
<dbReference type="RefSeq" id="XP_033350197.1">
    <property type="nucleotide sequence ID" value="XM_033494306.1"/>
</dbReference>
<dbReference type="KEGG" id="bvk:117233748"/>
<dbReference type="InterPro" id="IPR033304">
    <property type="entry name" value="DLEC1"/>
</dbReference>
<sequence>MSLIQMEDNDSKTYTQSVQRRLESMVQYRNDNWKMSYGFINTTQKNVVLQQKSTYLLCTYKNRLQNACPADIKLLKRNVQEDLKSKYDELKSKDVDFEECETDLDIHASELAIDPPKVKIWNEYRKLLELSRQRPKSKLKQSLIHVTSLPKLYVNKSYSKLRSDLSTRVKRSILRSDTQKSILVANTNYVQFRNFKLRKMYKKIIILQNVSNIPARFQIEGRPYRSKFRVIVQPVVENRGIVPPGMQLRLIILFRCDDIDTPEEVLVLNVQHGSSVIIRLHGYKDPPILLGIKITTKSFTLNSSGTLSTWMTEDDNFVSMTFDCKKAFVGEEAYVLIKFKNVGGEGQFFIMSEADWFSMNIIDITDKNSLKLSCFTVWPAYFALNTNEELDFRMYFSPECYGIHVEKLYILCDNCTLLETEIIGDGLIYESNFIQLSKHLMKLTPLERNIDNQANYYINLSTNTPDGIGQCIIAVSNISEISMHFSWTKRNVQTDMHRIHTKNYFPLELLHINPDQGVFAPTSVHYFTVTAEYKDLQPNYYFAVLQLYVEDIPVDAVPKNTDLQTKECTTKRRKCPASVDIWIADVEVWLQYMMDEEDKTCVDFNVEFTFRDLKLSCVY</sequence>
<accession>A0A6J3KAR5</accession>
<protein>
    <submittedName>
        <fullName evidence="2">Uncharacterized protein LOC117233748</fullName>
    </submittedName>
</protein>
<dbReference type="GO" id="GO:0015631">
    <property type="term" value="F:tubulin binding"/>
    <property type="evidence" value="ECO:0007669"/>
    <property type="project" value="TreeGrafter"/>
</dbReference>
<keyword evidence="1" id="KW-1185">Reference proteome</keyword>
<dbReference type="PANTHER" id="PTHR46348:SF1">
    <property type="entry name" value="DELETED IN LUNG AND ESOPHAGEAL CANCER PROTEIN 1"/>
    <property type="match status" value="1"/>
</dbReference>
<organism evidence="1 2">
    <name type="scientific">Bombus vosnesenskii</name>
    <dbReference type="NCBI Taxonomy" id="207650"/>
    <lineage>
        <taxon>Eukaryota</taxon>
        <taxon>Metazoa</taxon>
        <taxon>Ecdysozoa</taxon>
        <taxon>Arthropoda</taxon>
        <taxon>Hexapoda</taxon>
        <taxon>Insecta</taxon>
        <taxon>Pterygota</taxon>
        <taxon>Neoptera</taxon>
        <taxon>Endopterygota</taxon>
        <taxon>Hymenoptera</taxon>
        <taxon>Apocrita</taxon>
        <taxon>Aculeata</taxon>
        <taxon>Apoidea</taxon>
        <taxon>Anthophila</taxon>
        <taxon>Apidae</taxon>
        <taxon>Bombus</taxon>
        <taxon>Pyrobombus</taxon>
    </lineage>
</organism>
<dbReference type="GeneID" id="117233748"/>
<name>A0A6J3KAR5_9HYME</name>
<proteinExistence type="predicted"/>
<reference evidence="2" key="1">
    <citation type="submission" date="2025-08" db="UniProtKB">
        <authorList>
            <consortium name="RefSeq"/>
        </authorList>
    </citation>
    <scope>IDENTIFICATION</scope>
    <source>
        <tissue evidence="2">Muscle</tissue>
    </source>
</reference>
<dbReference type="Gene3D" id="2.60.40.10">
    <property type="entry name" value="Immunoglobulins"/>
    <property type="match status" value="1"/>
</dbReference>
<gene>
    <name evidence="2" type="primary">LOC117233748</name>
</gene>
<dbReference type="InterPro" id="IPR013783">
    <property type="entry name" value="Ig-like_fold"/>
</dbReference>
<dbReference type="Proteomes" id="UP000504631">
    <property type="component" value="Unplaced"/>
</dbReference>
<evidence type="ECO:0000313" key="2">
    <source>
        <dbReference type="RefSeq" id="XP_033350197.1"/>
    </source>
</evidence>